<proteinExistence type="predicted"/>
<comment type="caution">
    <text evidence="1">The sequence shown here is derived from an EMBL/GenBank/DDBJ whole genome shotgun (WGS) entry which is preliminary data.</text>
</comment>
<keyword evidence="2" id="KW-1185">Reference proteome</keyword>
<sequence>MTSRYIESETEVSITFPAAPSGVTGTVPEVIWSKLEGYTTCRWSTAVIDYVVNPPCEVLWKPYNFPATIDTVNGEAATVNEFGEVTISERCIVRCTIGGQPVTDGVEEAYKRLADYYAGTSLTGVSRYSIDVGDISESWSRRVDLGALGNSGAAELLKKYRKEGAAHV</sequence>
<name>A0ABR9WZ19_9RHOB</name>
<dbReference type="RefSeq" id="WP_194133881.1">
    <property type="nucleotide sequence ID" value="NZ_JADFFK010000004.1"/>
</dbReference>
<accession>A0ABR9WZ19</accession>
<evidence type="ECO:0000313" key="2">
    <source>
        <dbReference type="Proteomes" id="UP000607796"/>
    </source>
</evidence>
<protein>
    <recommendedName>
        <fullName evidence="3">Polyketide cyclase / dehydrase and lipid transport</fullName>
    </recommendedName>
</protein>
<dbReference type="Proteomes" id="UP000607796">
    <property type="component" value="Unassembled WGS sequence"/>
</dbReference>
<evidence type="ECO:0000313" key="1">
    <source>
        <dbReference type="EMBL" id="MBE9636550.1"/>
    </source>
</evidence>
<organism evidence="1 2">
    <name type="scientific">Salipiger mangrovisoli</name>
    <dbReference type="NCBI Taxonomy" id="2865933"/>
    <lineage>
        <taxon>Bacteria</taxon>
        <taxon>Pseudomonadati</taxon>
        <taxon>Pseudomonadota</taxon>
        <taxon>Alphaproteobacteria</taxon>
        <taxon>Rhodobacterales</taxon>
        <taxon>Roseobacteraceae</taxon>
        <taxon>Salipiger</taxon>
    </lineage>
</organism>
<reference evidence="1 2" key="1">
    <citation type="journal article" date="2021" name="Int. J. Syst. Evol. Microbiol.">
        <title>Salipiger mangrovisoli sp. nov., isolated from mangrove soil and the proposal for the reclassification of Paraphaeobacter pallidus as Salipiger pallidus comb. nov.</title>
        <authorList>
            <person name="Du J."/>
            <person name="Liu Y."/>
            <person name="Pei T."/>
            <person name="Deng M.R."/>
            <person name="Zhu H."/>
        </authorList>
    </citation>
    <scope>NUCLEOTIDE SEQUENCE [LARGE SCALE GENOMIC DNA]</scope>
    <source>
        <strain evidence="1 2">6D45A</strain>
    </source>
</reference>
<evidence type="ECO:0008006" key="3">
    <source>
        <dbReference type="Google" id="ProtNLM"/>
    </source>
</evidence>
<gene>
    <name evidence="1" type="ORF">IQ782_06840</name>
</gene>
<dbReference type="EMBL" id="JADFFK010000004">
    <property type="protein sequence ID" value="MBE9636550.1"/>
    <property type="molecule type" value="Genomic_DNA"/>
</dbReference>